<evidence type="ECO:0000256" key="3">
    <source>
        <dbReference type="ARBA" id="ARBA00022741"/>
    </source>
</evidence>
<keyword evidence="7" id="KW-0630">Potassium</keyword>
<evidence type="ECO:0000256" key="8">
    <source>
        <dbReference type="ARBA" id="ARBA00023277"/>
    </source>
</evidence>
<evidence type="ECO:0000256" key="4">
    <source>
        <dbReference type="ARBA" id="ARBA00022777"/>
    </source>
</evidence>
<keyword evidence="1" id="KW-0808">Transferase</keyword>
<dbReference type="GO" id="GO:0004747">
    <property type="term" value="F:ribokinase activity"/>
    <property type="evidence" value="ECO:0007669"/>
    <property type="project" value="InterPro"/>
</dbReference>
<keyword evidence="3" id="KW-0547">Nucleotide-binding</keyword>
<dbReference type="GO" id="GO:0006014">
    <property type="term" value="P:D-ribose metabolic process"/>
    <property type="evidence" value="ECO:0007669"/>
    <property type="project" value="InterPro"/>
</dbReference>
<dbReference type="InterPro" id="IPR029056">
    <property type="entry name" value="Ribokinase-like"/>
</dbReference>
<dbReference type="GO" id="GO:0005524">
    <property type="term" value="F:ATP binding"/>
    <property type="evidence" value="ECO:0007669"/>
    <property type="project" value="UniProtKB-KW"/>
</dbReference>
<feature type="domain" description="Carbohydrate kinase PfkB" evidence="9">
    <location>
        <begin position="10"/>
        <end position="285"/>
    </location>
</feature>
<sequence>VPKLINLGSLCVDNVYSVNTIATVGETVASQNHAVFPGGKGLNQSLAASKAGVDVHHIGCVGEDGTWLRELLADAGVDVGNVRQVEIRSGHAVIQVDSAGQNSIVISGGANRSIQALDRNVALTLLQPGDWLLLQNEINDIETLLQEAGDRDANVAFNVAPVDGREKNYCLDAVGLLIVNEVEAAALAQETDPDVALDALCGRYPTAHVVLTLGRDGLLHGIGGHREKLAAHRVKAVDETAAGDAFVGYLMAGLLSGADYSKALKLGSAAGALAVTQQGAASSIPEYADVVAMLDYD</sequence>
<dbReference type="InterPro" id="IPR011611">
    <property type="entry name" value="PfkB_dom"/>
</dbReference>
<evidence type="ECO:0000256" key="6">
    <source>
        <dbReference type="ARBA" id="ARBA00022842"/>
    </source>
</evidence>
<keyword evidence="4" id="KW-0418">Kinase</keyword>
<keyword evidence="5" id="KW-0067">ATP-binding</keyword>
<dbReference type="Pfam" id="PF00294">
    <property type="entry name" value="PfkB"/>
    <property type="match status" value="1"/>
</dbReference>
<evidence type="ECO:0000259" key="9">
    <source>
        <dbReference type="Pfam" id="PF00294"/>
    </source>
</evidence>
<reference evidence="10" key="1">
    <citation type="submission" date="2018-05" db="EMBL/GenBank/DDBJ databases">
        <authorList>
            <person name="Lanie J.A."/>
            <person name="Ng W.-L."/>
            <person name="Kazmierczak K.M."/>
            <person name="Andrzejewski T.M."/>
            <person name="Davidsen T.M."/>
            <person name="Wayne K.J."/>
            <person name="Tettelin H."/>
            <person name="Glass J.I."/>
            <person name="Rusch D."/>
            <person name="Podicherti R."/>
            <person name="Tsui H.-C.T."/>
            <person name="Winkler M.E."/>
        </authorList>
    </citation>
    <scope>NUCLEOTIDE SEQUENCE</scope>
</reference>
<proteinExistence type="inferred from homology"/>
<name>A0A381NJ38_9ZZZZ</name>
<dbReference type="PANTHER" id="PTHR10584">
    <property type="entry name" value="SUGAR KINASE"/>
    <property type="match status" value="1"/>
</dbReference>
<keyword evidence="2" id="KW-0479">Metal-binding</keyword>
<dbReference type="InterPro" id="IPR002139">
    <property type="entry name" value="Ribo/fructo_kinase"/>
</dbReference>
<keyword evidence="6" id="KW-0460">Magnesium</keyword>
<feature type="non-terminal residue" evidence="10">
    <location>
        <position position="1"/>
    </location>
</feature>
<accession>A0A381NJ38</accession>
<evidence type="ECO:0000256" key="1">
    <source>
        <dbReference type="ARBA" id="ARBA00022679"/>
    </source>
</evidence>
<evidence type="ECO:0000256" key="7">
    <source>
        <dbReference type="ARBA" id="ARBA00022958"/>
    </source>
</evidence>
<dbReference type="EMBL" id="UINC01000399">
    <property type="protein sequence ID" value="SUZ54616.1"/>
    <property type="molecule type" value="Genomic_DNA"/>
</dbReference>
<keyword evidence="8" id="KW-0119">Carbohydrate metabolism</keyword>
<evidence type="ECO:0000256" key="2">
    <source>
        <dbReference type="ARBA" id="ARBA00022723"/>
    </source>
</evidence>
<dbReference type="SUPFAM" id="SSF53613">
    <property type="entry name" value="Ribokinase-like"/>
    <property type="match status" value="1"/>
</dbReference>
<dbReference type="AlphaFoldDB" id="A0A381NJ38"/>
<dbReference type="PANTHER" id="PTHR10584:SF166">
    <property type="entry name" value="RIBOKINASE"/>
    <property type="match status" value="1"/>
</dbReference>
<organism evidence="10">
    <name type="scientific">marine metagenome</name>
    <dbReference type="NCBI Taxonomy" id="408172"/>
    <lineage>
        <taxon>unclassified sequences</taxon>
        <taxon>metagenomes</taxon>
        <taxon>ecological metagenomes</taxon>
    </lineage>
</organism>
<gene>
    <name evidence="10" type="ORF">METZ01_LOCUS7470</name>
</gene>
<protein>
    <recommendedName>
        <fullName evidence="9">Carbohydrate kinase PfkB domain-containing protein</fullName>
    </recommendedName>
</protein>
<dbReference type="Gene3D" id="3.40.1190.20">
    <property type="match status" value="1"/>
</dbReference>
<dbReference type="CDD" id="cd01174">
    <property type="entry name" value="ribokinase"/>
    <property type="match status" value="1"/>
</dbReference>
<evidence type="ECO:0000256" key="5">
    <source>
        <dbReference type="ARBA" id="ARBA00022840"/>
    </source>
</evidence>
<evidence type="ECO:0000313" key="10">
    <source>
        <dbReference type="EMBL" id="SUZ54616.1"/>
    </source>
</evidence>
<dbReference type="InterPro" id="IPR011877">
    <property type="entry name" value="Ribokinase"/>
</dbReference>
<dbReference type="GO" id="GO:0046872">
    <property type="term" value="F:metal ion binding"/>
    <property type="evidence" value="ECO:0007669"/>
    <property type="project" value="UniProtKB-KW"/>
</dbReference>
<dbReference type="HAMAP" id="MF_01987">
    <property type="entry name" value="Ribokinase"/>
    <property type="match status" value="1"/>
</dbReference>
<dbReference type="PRINTS" id="PR00990">
    <property type="entry name" value="RIBOKINASE"/>
</dbReference>